<dbReference type="KEGG" id="fer:FNB15_01505"/>
<dbReference type="EMBL" id="CP041636">
    <property type="protein sequence ID" value="QDO96033.1"/>
    <property type="molecule type" value="Genomic_DNA"/>
</dbReference>
<evidence type="ECO:0000313" key="3">
    <source>
        <dbReference type="Proteomes" id="UP000317496"/>
    </source>
</evidence>
<name>A0A516GWW1_9PROT</name>
<dbReference type="InterPro" id="IPR014710">
    <property type="entry name" value="RmlC-like_jellyroll"/>
</dbReference>
<feature type="domain" description="Sugar 3,4-ketoisomerase QdtA cupin" evidence="1">
    <location>
        <begin position="9"/>
        <end position="134"/>
    </location>
</feature>
<evidence type="ECO:0000313" key="2">
    <source>
        <dbReference type="EMBL" id="QDO96033.1"/>
    </source>
</evidence>
<dbReference type="InterPro" id="IPR011051">
    <property type="entry name" value="RmlC_Cupin_sf"/>
</dbReference>
<dbReference type="RefSeq" id="WP_144067014.1">
    <property type="nucleotide sequence ID" value="NZ_CP041636.1"/>
</dbReference>
<dbReference type="SUPFAM" id="SSF51182">
    <property type="entry name" value="RmlC-like cupins"/>
    <property type="match status" value="1"/>
</dbReference>
<organism evidence="2 3">
    <name type="scientific">Ferrovibrio terrae</name>
    <dbReference type="NCBI Taxonomy" id="2594003"/>
    <lineage>
        <taxon>Bacteria</taxon>
        <taxon>Pseudomonadati</taxon>
        <taxon>Pseudomonadota</taxon>
        <taxon>Alphaproteobacteria</taxon>
        <taxon>Rhodospirillales</taxon>
        <taxon>Rhodospirillaceae</taxon>
        <taxon>Ferrovibrio</taxon>
    </lineage>
</organism>
<dbReference type="Pfam" id="PF05523">
    <property type="entry name" value="FdtA"/>
    <property type="match status" value="1"/>
</dbReference>
<gene>
    <name evidence="2" type="ORF">FNB15_01505</name>
</gene>
<dbReference type="InterPro" id="IPR008894">
    <property type="entry name" value="QdtA_cupin_dom"/>
</dbReference>
<evidence type="ECO:0000259" key="1">
    <source>
        <dbReference type="Pfam" id="PF05523"/>
    </source>
</evidence>
<protein>
    <submittedName>
        <fullName evidence="2">WxcM-like domain-containing protein</fullName>
    </submittedName>
</protein>
<dbReference type="Proteomes" id="UP000317496">
    <property type="component" value="Chromosome"/>
</dbReference>
<proteinExistence type="predicted"/>
<sequence>MSETDKSWDVIDLPVVHDLRGNLTVVEADRQVPFDIRRVYYLYDVPSGSERAGHAHKTLQQLIIAASGSFSIHLDDGRRQESVFLNRSHKGVLLKPMVWRVINNFSSGAVCLVMASAHYAESDYIRDHTEFRHAATARWAAAGIPLPGM</sequence>
<keyword evidence="3" id="KW-1185">Reference proteome</keyword>
<dbReference type="Gene3D" id="2.60.120.10">
    <property type="entry name" value="Jelly Rolls"/>
    <property type="match status" value="1"/>
</dbReference>
<dbReference type="CDD" id="cd20292">
    <property type="entry name" value="cupin_QdtA-like"/>
    <property type="match status" value="1"/>
</dbReference>
<dbReference type="OrthoDB" id="9815592at2"/>
<dbReference type="AlphaFoldDB" id="A0A516GWW1"/>
<accession>A0A516GWW1</accession>
<reference evidence="2 3" key="1">
    <citation type="submission" date="2019-07" db="EMBL/GenBank/DDBJ databases">
        <title>Genome sequencing for Ferrovibrio sp. K5.</title>
        <authorList>
            <person name="Park S.-J."/>
        </authorList>
    </citation>
    <scope>NUCLEOTIDE SEQUENCE [LARGE SCALE GENOMIC DNA]</scope>
    <source>
        <strain evidence="2 3">K5</strain>
    </source>
</reference>